<dbReference type="GO" id="GO:0008270">
    <property type="term" value="F:zinc ion binding"/>
    <property type="evidence" value="ECO:0007669"/>
    <property type="project" value="UniProtKB-KW"/>
</dbReference>
<dbReference type="PROSITE" id="PS50089">
    <property type="entry name" value="ZF_RING_2"/>
    <property type="match status" value="1"/>
</dbReference>
<protein>
    <recommendedName>
        <fullName evidence="12">RING-type E3 ubiquitin transferase</fullName>
    </recommendedName>
</protein>
<evidence type="ECO:0000256" key="3">
    <source>
        <dbReference type="ARBA" id="ARBA00022771"/>
    </source>
</evidence>
<dbReference type="SMART" id="SM00589">
    <property type="entry name" value="PRY"/>
    <property type="match status" value="1"/>
</dbReference>
<reference evidence="10 11" key="1">
    <citation type="journal article" date="2018" name="Nat. Ecol. Evol.">
        <title>Shark genomes provide insights into elasmobranch evolution and the origin of vertebrates.</title>
        <authorList>
            <person name="Hara Y"/>
            <person name="Yamaguchi K"/>
            <person name="Onimaru K"/>
            <person name="Kadota M"/>
            <person name="Koyanagi M"/>
            <person name="Keeley SD"/>
            <person name="Tatsumi K"/>
            <person name="Tanaka K"/>
            <person name="Motone F"/>
            <person name="Kageyama Y"/>
            <person name="Nozu R"/>
            <person name="Adachi N"/>
            <person name="Nishimura O"/>
            <person name="Nakagawa R"/>
            <person name="Tanegashima C"/>
            <person name="Kiyatake I"/>
            <person name="Matsumoto R"/>
            <person name="Murakumo K"/>
            <person name="Nishida K"/>
            <person name="Terakita A"/>
            <person name="Kuratani S"/>
            <person name="Sato K"/>
            <person name="Hyodo S Kuraku.S."/>
        </authorList>
    </citation>
    <scope>NUCLEOTIDE SEQUENCE [LARGE SCALE GENOMIC DNA]</scope>
</reference>
<keyword evidence="4" id="KW-0862">Zinc</keyword>
<dbReference type="InterPro" id="IPR013083">
    <property type="entry name" value="Znf_RING/FYVE/PHD"/>
</dbReference>
<dbReference type="PANTHER" id="PTHR25465:SF41">
    <property type="entry name" value="E3 UBIQUITIN-PROTEIN LIGASE RNF135"/>
    <property type="match status" value="1"/>
</dbReference>
<dbReference type="STRING" id="75743.A0A401PLQ3"/>
<dbReference type="PRINTS" id="PR01407">
    <property type="entry name" value="BUTYPHLNCDUF"/>
</dbReference>
<evidence type="ECO:0000256" key="1">
    <source>
        <dbReference type="ARBA" id="ARBA00022588"/>
    </source>
</evidence>
<feature type="domain" description="B30.2/SPRY" evidence="9">
    <location>
        <begin position="405"/>
        <end position="593"/>
    </location>
</feature>
<dbReference type="SMART" id="SM00449">
    <property type="entry name" value="SPRY"/>
    <property type="match status" value="1"/>
</dbReference>
<feature type="domain" description="RING-type" evidence="7">
    <location>
        <begin position="12"/>
        <end position="55"/>
    </location>
</feature>
<dbReference type="GO" id="GO:0005737">
    <property type="term" value="C:cytoplasm"/>
    <property type="evidence" value="ECO:0007669"/>
    <property type="project" value="UniProtKB-ARBA"/>
</dbReference>
<organism evidence="10 11">
    <name type="scientific">Scyliorhinus torazame</name>
    <name type="common">Cloudy catshark</name>
    <name type="synonym">Catulus torazame</name>
    <dbReference type="NCBI Taxonomy" id="75743"/>
    <lineage>
        <taxon>Eukaryota</taxon>
        <taxon>Metazoa</taxon>
        <taxon>Chordata</taxon>
        <taxon>Craniata</taxon>
        <taxon>Vertebrata</taxon>
        <taxon>Chondrichthyes</taxon>
        <taxon>Elasmobranchii</taxon>
        <taxon>Galeomorphii</taxon>
        <taxon>Galeoidea</taxon>
        <taxon>Carcharhiniformes</taxon>
        <taxon>Scyliorhinidae</taxon>
        <taxon>Scyliorhinus</taxon>
    </lineage>
</organism>
<dbReference type="OrthoDB" id="6270329at2759"/>
<evidence type="ECO:0000259" key="8">
    <source>
        <dbReference type="PROSITE" id="PS50119"/>
    </source>
</evidence>
<keyword evidence="3 6" id="KW-0863">Zinc-finger</keyword>
<dbReference type="Proteomes" id="UP000288216">
    <property type="component" value="Unassembled WGS sequence"/>
</dbReference>
<dbReference type="SUPFAM" id="SSF49899">
    <property type="entry name" value="Concanavalin A-like lectins/glucanases"/>
    <property type="match status" value="1"/>
</dbReference>
<dbReference type="InterPro" id="IPR001841">
    <property type="entry name" value="Znf_RING"/>
</dbReference>
<dbReference type="InterPro" id="IPR006574">
    <property type="entry name" value="PRY"/>
</dbReference>
<evidence type="ECO:0000313" key="10">
    <source>
        <dbReference type="EMBL" id="GCB74049.1"/>
    </source>
</evidence>
<dbReference type="InterPro" id="IPR000315">
    <property type="entry name" value="Znf_B-box"/>
</dbReference>
<gene>
    <name evidence="10" type="ORF">scyTo_0003133</name>
</gene>
<dbReference type="Gene3D" id="4.10.830.40">
    <property type="match status" value="1"/>
</dbReference>
<dbReference type="InterPro" id="IPR043136">
    <property type="entry name" value="B30.2/SPRY_sf"/>
</dbReference>
<accession>A0A401PLQ3</accession>
<dbReference type="SUPFAM" id="SSF57850">
    <property type="entry name" value="RING/U-box"/>
    <property type="match status" value="1"/>
</dbReference>
<feature type="domain" description="B box-type" evidence="8">
    <location>
        <begin position="120"/>
        <end position="161"/>
    </location>
</feature>
<dbReference type="InterPro" id="IPR051051">
    <property type="entry name" value="E3_ubiq-ligase_TRIM/RNF"/>
</dbReference>
<dbReference type="InterPro" id="IPR013320">
    <property type="entry name" value="ConA-like_dom_sf"/>
</dbReference>
<dbReference type="Gene3D" id="2.60.120.920">
    <property type="match status" value="1"/>
</dbReference>
<dbReference type="SMART" id="SM00336">
    <property type="entry name" value="BBOX"/>
    <property type="match status" value="2"/>
</dbReference>
<dbReference type="InterPro" id="IPR017907">
    <property type="entry name" value="Znf_RING_CS"/>
</dbReference>
<evidence type="ECO:0000259" key="7">
    <source>
        <dbReference type="PROSITE" id="PS50089"/>
    </source>
</evidence>
<dbReference type="Gene3D" id="3.30.160.60">
    <property type="entry name" value="Classic Zinc Finger"/>
    <property type="match status" value="1"/>
</dbReference>
<sequence length="593" mass="67728">MEVGACKGDLNCAVCLQVYRDPVTLPCRHSFCLKCIEDVWTQEVNQDGFSCPRCHRKFNSDTSLQRGIPIVACDHCGENQSPAVKTCLKCETSFCPLHLKPHLTKEIFKDHVLVNPVADLTQRKCPAHKKILEFFCTDDVVCVCSSCGVIGTHKSHSMVSLDETEVEFKREFMIEVENLRRFQHKCSIKQHDLEKSEVAIKTLTNELKGNLSKKFLEWSQQLEEDEKHILKLIDHEGLRVLAQIQNCSEALSKAMQQIKLIEDEAWNLTQGDCLYFIQNSKELLSRVIEVQKVTYPDAPELTLNLSNVYQLLRRRTEESKQYYLAIEDVIGMHKRPKSTGNILKGENEHEEPTVLMDSAAELRGYIRSPQNYSAATAIKTCRPIEIRPRFSTKAQKVIVARQWLSNLKSNGVKNSFGESKEEFPRLTLDLKTANKHLILSDDLQSVMHRHQEQPYSSNPLRFQTHSQVLCIQSFFCGRHTWDVETNGNWWGVGIAYGGIQKTGSSSDLRKTTKAWCLYFCISTLSAHHNDKVIHLPLKRSISRIRVQLDYDAGTLSFYQVTDTLTHVYTFEATFTGHVYPAFCCEANSGLKIF</sequence>
<keyword evidence="2" id="KW-0479">Metal-binding</keyword>
<dbReference type="OMA" id="CCEANSG"/>
<dbReference type="PROSITE" id="PS50119">
    <property type="entry name" value="ZF_BBOX"/>
    <property type="match status" value="1"/>
</dbReference>
<dbReference type="Pfam" id="PF13765">
    <property type="entry name" value="PRY"/>
    <property type="match status" value="1"/>
</dbReference>
<dbReference type="InterPro" id="IPR003879">
    <property type="entry name" value="Butyrophylin_SPRY"/>
</dbReference>
<dbReference type="Pfam" id="PF00622">
    <property type="entry name" value="SPRY"/>
    <property type="match status" value="1"/>
</dbReference>
<name>A0A401PLQ3_SCYTO</name>
<dbReference type="Pfam" id="PF00643">
    <property type="entry name" value="zf-B_box"/>
    <property type="match status" value="1"/>
</dbReference>
<dbReference type="Pfam" id="PF13445">
    <property type="entry name" value="zf-RING_UBOX"/>
    <property type="match status" value="1"/>
</dbReference>
<dbReference type="InterPro" id="IPR001870">
    <property type="entry name" value="B30.2/SPRY"/>
</dbReference>
<dbReference type="InterPro" id="IPR027370">
    <property type="entry name" value="Znf-RING_euk"/>
</dbReference>
<dbReference type="CDD" id="cd19769">
    <property type="entry name" value="Bbox2_TRIM16-like"/>
    <property type="match status" value="1"/>
</dbReference>
<dbReference type="SMART" id="SM00184">
    <property type="entry name" value="RING"/>
    <property type="match status" value="1"/>
</dbReference>
<dbReference type="Gene3D" id="3.30.40.10">
    <property type="entry name" value="Zinc/RING finger domain, C3HC4 (zinc finger)"/>
    <property type="match status" value="1"/>
</dbReference>
<evidence type="ECO:0008006" key="12">
    <source>
        <dbReference type="Google" id="ProtNLM"/>
    </source>
</evidence>
<dbReference type="EMBL" id="BFAA01000835">
    <property type="protein sequence ID" value="GCB74049.1"/>
    <property type="molecule type" value="Genomic_DNA"/>
</dbReference>
<evidence type="ECO:0000256" key="2">
    <source>
        <dbReference type="ARBA" id="ARBA00022723"/>
    </source>
</evidence>
<evidence type="ECO:0000256" key="5">
    <source>
        <dbReference type="ARBA" id="ARBA00022859"/>
    </source>
</evidence>
<dbReference type="AlphaFoldDB" id="A0A401PLQ3"/>
<evidence type="ECO:0000256" key="4">
    <source>
        <dbReference type="ARBA" id="ARBA00022833"/>
    </source>
</evidence>
<keyword evidence="5" id="KW-0391">Immunity</keyword>
<dbReference type="PANTHER" id="PTHR25465">
    <property type="entry name" value="B-BOX DOMAIN CONTAINING"/>
    <property type="match status" value="1"/>
</dbReference>
<evidence type="ECO:0000256" key="6">
    <source>
        <dbReference type="PROSITE-ProRule" id="PRU00024"/>
    </source>
</evidence>
<evidence type="ECO:0000313" key="11">
    <source>
        <dbReference type="Proteomes" id="UP000288216"/>
    </source>
</evidence>
<keyword evidence="1" id="KW-0399">Innate immunity</keyword>
<keyword evidence="11" id="KW-1185">Reference proteome</keyword>
<dbReference type="PROSITE" id="PS50188">
    <property type="entry name" value="B302_SPRY"/>
    <property type="match status" value="1"/>
</dbReference>
<dbReference type="GO" id="GO:0045087">
    <property type="term" value="P:innate immune response"/>
    <property type="evidence" value="ECO:0007669"/>
    <property type="project" value="UniProtKB-KW"/>
</dbReference>
<proteinExistence type="predicted"/>
<comment type="caution">
    <text evidence="10">The sequence shown here is derived from an EMBL/GenBank/DDBJ whole genome shotgun (WGS) entry which is preliminary data.</text>
</comment>
<evidence type="ECO:0000259" key="9">
    <source>
        <dbReference type="PROSITE" id="PS50188"/>
    </source>
</evidence>
<dbReference type="InterPro" id="IPR003877">
    <property type="entry name" value="SPRY_dom"/>
</dbReference>
<dbReference type="SUPFAM" id="SSF57845">
    <property type="entry name" value="B-box zinc-binding domain"/>
    <property type="match status" value="1"/>
</dbReference>
<dbReference type="PROSITE" id="PS00518">
    <property type="entry name" value="ZF_RING_1"/>
    <property type="match status" value="1"/>
</dbReference>